<dbReference type="GO" id="GO:0022857">
    <property type="term" value="F:transmembrane transporter activity"/>
    <property type="evidence" value="ECO:0007669"/>
    <property type="project" value="UniProtKB-UniRule"/>
</dbReference>
<evidence type="ECO:0000313" key="10">
    <source>
        <dbReference type="Proteomes" id="UP001152797"/>
    </source>
</evidence>
<dbReference type="Pfam" id="PF04515">
    <property type="entry name" value="Choline_transpo"/>
    <property type="match status" value="1"/>
</dbReference>
<keyword evidence="10" id="KW-1185">Reference proteome</keyword>
<gene>
    <name evidence="8" type="ORF">C1SCF055_LOCUS37650</name>
</gene>
<feature type="non-terminal residue" evidence="8">
    <location>
        <position position="1"/>
    </location>
</feature>
<keyword evidence="4 7" id="KW-1133">Transmembrane helix</keyword>
<dbReference type="Proteomes" id="UP001152797">
    <property type="component" value="Unassembled WGS sequence"/>
</dbReference>
<keyword evidence="6" id="KW-0325">Glycoprotein</keyword>
<feature type="transmembrane region" description="Helical" evidence="7">
    <location>
        <begin position="338"/>
        <end position="369"/>
    </location>
</feature>
<dbReference type="AlphaFoldDB" id="A0A9P1DP58"/>
<dbReference type="EMBL" id="CAMXCT010005545">
    <property type="protein sequence ID" value="CAI4012604.1"/>
    <property type="molecule type" value="Genomic_DNA"/>
</dbReference>
<dbReference type="GO" id="GO:0005886">
    <property type="term" value="C:plasma membrane"/>
    <property type="evidence" value="ECO:0007669"/>
    <property type="project" value="UniProtKB-SubCell"/>
</dbReference>
<feature type="transmembrane region" description="Helical" evidence="7">
    <location>
        <begin position="494"/>
        <end position="517"/>
    </location>
</feature>
<evidence type="ECO:0000256" key="1">
    <source>
        <dbReference type="ARBA" id="ARBA00004141"/>
    </source>
</evidence>
<accession>A0A9P1DP58</accession>
<feature type="transmembrane region" description="Helical" evidence="7">
    <location>
        <begin position="390"/>
        <end position="415"/>
    </location>
</feature>
<protein>
    <recommendedName>
        <fullName evidence="7">Choline transporter-like protein</fullName>
    </recommendedName>
</protein>
<comment type="function">
    <text evidence="7">Choline transporter.</text>
</comment>
<feature type="transmembrane region" description="Helical" evidence="7">
    <location>
        <begin position="168"/>
        <end position="186"/>
    </location>
</feature>
<evidence type="ECO:0000256" key="6">
    <source>
        <dbReference type="ARBA" id="ARBA00023180"/>
    </source>
</evidence>
<evidence type="ECO:0000256" key="4">
    <source>
        <dbReference type="ARBA" id="ARBA00022989"/>
    </source>
</evidence>
<dbReference type="EMBL" id="CAMXCT020005545">
    <property type="protein sequence ID" value="CAL1165979.1"/>
    <property type="molecule type" value="Genomic_DNA"/>
</dbReference>
<organism evidence="8">
    <name type="scientific">Cladocopium goreaui</name>
    <dbReference type="NCBI Taxonomy" id="2562237"/>
    <lineage>
        <taxon>Eukaryota</taxon>
        <taxon>Sar</taxon>
        <taxon>Alveolata</taxon>
        <taxon>Dinophyceae</taxon>
        <taxon>Suessiales</taxon>
        <taxon>Symbiodiniaceae</taxon>
        <taxon>Cladocopium</taxon>
    </lineage>
</organism>
<dbReference type="InterPro" id="IPR007603">
    <property type="entry name" value="Choline_transptr-like"/>
</dbReference>
<keyword evidence="5 7" id="KW-0472">Membrane</keyword>
<name>A0A9P1DP58_9DINO</name>
<evidence type="ECO:0000313" key="8">
    <source>
        <dbReference type="EMBL" id="CAI4012604.1"/>
    </source>
</evidence>
<comment type="caution">
    <text evidence="8">The sequence shown here is derived from an EMBL/GenBank/DDBJ whole genome shotgun (WGS) entry which is preliminary data.</text>
</comment>
<dbReference type="EMBL" id="CAMXCT030005545">
    <property type="protein sequence ID" value="CAL4799916.1"/>
    <property type="molecule type" value="Genomic_DNA"/>
</dbReference>
<evidence type="ECO:0000256" key="5">
    <source>
        <dbReference type="ARBA" id="ARBA00023136"/>
    </source>
</evidence>
<feature type="transmembrane region" description="Helical" evidence="7">
    <location>
        <begin position="240"/>
        <end position="259"/>
    </location>
</feature>
<feature type="transmembrane region" description="Helical" evidence="7">
    <location>
        <begin position="32"/>
        <end position="52"/>
    </location>
</feature>
<evidence type="ECO:0000313" key="9">
    <source>
        <dbReference type="EMBL" id="CAL1165979.1"/>
    </source>
</evidence>
<sequence>IVDQGSRLLGKMQGYVQGHTPLETQRVCTDCLFIPLFVAAVLGFFLCISQAVEKGSFQRLTSLPDFEGNLCGTNGQGPYLYFCREQGIGLDLQHQICLEQCPVDSSSQIFCRGTGTTQMSYPTHSLAGMICMPTTSDLASDIKHVFNNNPFVKTLFDAMEVTYDWEQLVVAAVVASVLSYFYIFCISLCANCLVWLCLLALVAIPTCLGLVYVYMSASPEIVVPNSIPGTITTGDTQNDLSFGLALCGIGILLACVAVCKARTIKLALTSIEEAADCIRQMPVLSIQPWISSAVTLLVFIPGVIGFLMLNMSGDLPKQVDLTSGQPVYSGDPLVAISLIYYLVIFVWILELLHAISQFVVMFTAQVWYFRMKGRDDSFWSQFSGYDMLYGYLYAVTYHLGSLLYGSFLCTLFRVLRMLAAMLVRASEETGNPVATCFLKCFTCCLACAEKLVRSVTSLSYCDVAMNSTTYCEGAEHAFRLVQRNGGALVAVEGLAMVFSFVGIGVVSASTAATCWMMSNTFDRYSNPMSNHYVPDKQMLMFLHALIGAAIAIPFMHLFDSICDAIVYCNAAVSFQLPSSWGSSGGLFGWFSGH</sequence>
<feature type="transmembrane region" description="Helical" evidence="7">
    <location>
        <begin position="538"/>
        <end position="558"/>
    </location>
</feature>
<evidence type="ECO:0000256" key="3">
    <source>
        <dbReference type="ARBA" id="ARBA00022692"/>
    </source>
</evidence>
<feature type="transmembrane region" description="Helical" evidence="7">
    <location>
        <begin position="289"/>
        <end position="309"/>
    </location>
</feature>
<dbReference type="PANTHER" id="PTHR12385">
    <property type="entry name" value="CHOLINE TRANSPORTER-LIKE (SLC FAMILY 44)"/>
    <property type="match status" value="1"/>
</dbReference>
<comment type="similarity">
    <text evidence="2 7">Belongs to the CTL (choline transporter-like) family.</text>
</comment>
<proteinExistence type="inferred from homology"/>
<reference evidence="9" key="2">
    <citation type="submission" date="2024-04" db="EMBL/GenBank/DDBJ databases">
        <authorList>
            <person name="Chen Y."/>
            <person name="Shah S."/>
            <person name="Dougan E. K."/>
            <person name="Thang M."/>
            <person name="Chan C."/>
        </authorList>
    </citation>
    <scope>NUCLEOTIDE SEQUENCE [LARGE SCALE GENOMIC DNA]</scope>
</reference>
<dbReference type="PANTHER" id="PTHR12385:SF14">
    <property type="entry name" value="CHOLINE TRANSPORTER-LIKE 2"/>
    <property type="match status" value="1"/>
</dbReference>
<evidence type="ECO:0000256" key="7">
    <source>
        <dbReference type="RuleBase" id="RU368066"/>
    </source>
</evidence>
<comment type="subcellular location">
    <subcellularLocation>
        <location evidence="7">Cell membrane</location>
        <topology evidence="7">Multi-pass membrane protein</topology>
    </subcellularLocation>
    <subcellularLocation>
        <location evidence="1">Membrane</location>
        <topology evidence="1">Multi-pass membrane protein</topology>
    </subcellularLocation>
</comment>
<feature type="transmembrane region" description="Helical" evidence="7">
    <location>
        <begin position="193"/>
        <end position="215"/>
    </location>
</feature>
<evidence type="ECO:0000256" key="2">
    <source>
        <dbReference type="ARBA" id="ARBA00007168"/>
    </source>
</evidence>
<keyword evidence="3 7" id="KW-0812">Transmembrane</keyword>
<dbReference type="OrthoDB" id="420519at2759"/>
<reference evidence="8" key="1">
    <citation type="submission" date="2022-10" db="EMBL/GenBank/DDBJ databases">
        <authorList>
            <person name="Chen Y."/>
            <person name="Dougan E. K."/>
            <person name="Chan C."/>
            <person name="Rhodes N."/>
            <person name="Thang M."/>
        </authorList>
    </citation>
    <scope>NUCLEOTIDE SEQUENCE</scope>
</reference>